<feature type="domain" description="Metallo-beta-lactamase" evidence="1">
    <location>
        <begin position="28"/>
        <end position="240"/>
    </location>
</feature>
<dbReference type="EMBL" id="CP022753">
    <property type="protein sequence ID" value="ASU85242.1"/>
    <property type="molecule type" value="Genomic_DNA"/>
</dbReference>
<dbReference type="InterPro" id="IPR050662">
    <property type="entry name" value="Sec-metab_biosynth-thioest"/>
</dbReference>
<accession>A0A223SAX0</accession>
<dbReference type="AlphaFoldDB" id="A0A223SAX0"/>
<sequence length="340" mass="37169">MREMPPVEDLGGGIWSIPVPIPDNPLGYTLIYALESPSGPVLVDAGWEHEESWQALSAGLEQMGSSITDVHGVVVTHFHPDHSGLAGRVREASGAWIAMHQADIDLLRRIDDLGGSGQRELEVRQLRLAGAAEEEVDLWARLDPRLDPPQMPDRPLMDGELVDVPGRKLRVVWTPGHSPGHICLHLEDGDHLFTGDHVLPSITPHIGLFPFDEEHDPLSTFLDSLAGLSELGAAQALPAHEHRFTGIGPRAAEIIAHHEEKLDLLAAALGQDPATLWELASALPWRRSWADMHALARRMAASETAAHLRTLERREQAVRHTRPEGVLEWTAPSIAPAAKG</sequence>
<evidence type="ECO:0000313" key="3">
    <source>
        <dbReference type="Proteomes" id="UP000215005"/>
    </source>
</evidence>
<dbReference type="InterPro" id="IPR036388">
    <property type="entry name" value="WH-like_DNA-bd_sf"/>
</dbReference>
<dbReference type="Gene3D" id="1.10.10.10">
    <property type="entry name" value="Winged helix-like DNA-binding domain superfamily/Winged helix DNA-binding domain"/>
    <property type="match status" value="1"/>
</dbReference>
<dbReference type="Pfam" id="PF00753">
    <property type="entry name" value="Lactamase_B"/>
    <property type="match status" value="1"/>
</dbReference>
<reference evidence="2 3" key="1">
    <citation type="submission" date="2017-08" db="EMBL/GenBank/DDBJ databases">
        <title>The complete genome sequence of Nocardiopsis gilva YIM 90087.</title>
        <authorList>
            <person name="Yin M."/>
            <person name="Tang S."/>
        </authorList>
    </citation>
    <scope>NUCLEOTIDE SEQUENCE [LARGE SCALE GENOMIC DNA]</scope>
    <source>
        <strain evidence="2 3">YIM 90087</strain>
    </source>
</reference>
<dbReference type="CDD" id="cd07725">
    <property type="entry name" value="TTHA1429-like_MBL-fold"/>
    <property type="match status" value="1"/>
</dbReference>
<dbReference type="RefSeq" id="WP_017620974.1">
    <property type="nucleotide sequence ID" value="NZ_ANBG01000372.1"/>
</dbReference>
<dbReference type="SMART" id="SM00849">
    <property type="entry name" value="Lactamase_B"/>
    <property type="match status" value="1"/>
</dbReference>
<proteinExistence type="predicted"/>
<organism evidence="2 3">
    <name type="scientific">Nocardiopsis gilva YIM 90087</name>
    <dbReference type="NCBI Taxonomy" id="1235441"/>
    <lineage>
        <taxon>Bacteria</taxon>
        <taxon>Bacillati</taxon>
        <taxon>Actinomycetota</taxon>
        <taxon>Actinomycetes</taxon>
        <taxon>Streptosporangiales</taxon>
        <taxon>Nocardiopsidaceae</taxon>
        <taxon>Nocardiopsis</taxon>
    </lineage>
</organism>
<name>A0A223SAX0_9ACTN</name>
<dbReference type="KEGG" id="ngv:CDO52_22795"/>
<dbReference type="GO" id="GO:0016787">
    <property type="term" value="F:hydrolase activity"/>
    <property type="evidence" value="ECO:0007669"/>
    <property type="project" value="UniProtKB-KW"/>
</dbReference>
<dbReference type="PANTHER" id="PTHR23131">
    <property type="entry name" value="ENDORIBONUCLEASE LACTB2"/>
    <property type="match status" value="1"/>
</dbReference>
<dbReference type="PANTHER" id="PTHR23131:SF4">
    <property type="entry name" value="METALLO-BETA-LACTAMASE SUPERFAMILY POTEIN"/>
    <property type="match status" value="1"/>
</dbReference>
<dbReference type="InterPro" id="IPR001279">
    <property type="entry name" value="Metallo-B-lactamas"/>
</dbReference>
<evidence type="ECO:0000259" key="1">
    <source>
        <dbReference type="SMART" id="SM00849"/>
    </source>
</evidence>
<dbReference type="Gene3D" id="3.60.15.10">
    <property type="entry name" value="Ribonuclease Z/Hydroxyacylglutathione hydrolase-like"/>
    <property type="match status" value="1"/>
</dbReference>
<dbReference type="Proteomes" id="UP000215005">
    <property type="component" value="Chromosome"/>
</dbReference>
<dbReference type="InterPro" id="IPR036866">
    <property type="entry name" value="RibonucZ/Hydroxyglut_hydro"/>
</dbReference>
<keyword evidence="3" id="KW-1185">Reference proteome</keyword>
<protein>
    <submittedName>
        <fullName evidence="2">Hydrolase</fullName>
    </submittedName>
</protein>
<keyword evidence="2" id="KW-0378">Hydrolase</keyword>
<dbReference type="SUPFAM" id="SSF56281">
    <property type="entry name" value="Metallo-hydrolase/oxidoreductase"/>
    <property type="match status" value="1"/>
</dbReference>
<gene>
    <name evidence="2" type="ORF">CDO52_22795</name>
</gene>
<evidence type="ECO:0000313" key="2">
    <source>
        <dbReference type="EMBL" id="ASU85242.1"/>
    </source>
</evidence>
<dbReference type="OrthoDB" id="2971563at2"/>